<comment type="subcellular location">
    <subcellularLocation>
        <location evidence="1">Cell inner membrane</location>
        <topology evidence="1">Multi-pass membrane protein</topology>
    </subcellularLocation>
</comment>
<proteinExistence type="inferred from homology"/>
<dbReference type="InterPro" id="IPR004090">
    <property type="entry name" value="Chemotax_Me-accpt_rcpt"/>
</dbReference>
<evidence type="ECO:0000256" key="12">
    <source>
        <dbReference type="SAM" id="MobiDB-lite"/>
    </source>
</evidence>
<dbReference type="PANTHER" id="PTHR43531:SF14">
    <property type="entry name" value="METHYL-ACCEPTING CHEMOTAXIS PROTEIN I-RELATED"/>
    <property type="match status" value="1"/>
</dbReference>
<evidence type="ECO:0000256" key="9">
    <source>
        <dbReference type="ARBA" id="ARBA00023224"/>
    </source>
</evidence>
<dbReference type="Pfam" id="PF00672">
    <property type="entry name" value="HAMP"/>
    <property type="match status" value="1"/>
</dbReference>
<dbReference type="SMART" id="SM00304">
    <property type="entry name" value="HAMP"/>
    <property type="match status" value="1"/>
</dbReference>
<sequence>MLQRWSIRTTLTGVGIILVALTVLVGSLGLYALGRASDSFGEIVQGDLVAMHALNDASSYLLRSRVAVDRASALAAAGQADEAKQAVDRAEELLGKSNEAWQAFQNAPKGGLDAATLEALAAKRATLMQDGVQPEFAALRANDQAAYHAIADTKISPMFVDYDNVAAPLAQALQDGAQAREATARGKISVMRMAIGAVIAIALMLVVAIRLALRGLIVQPLADAMSCFERMAQGDLSQPVHVYSNNEIGRLFGAVKRMQESLVTLVSAVNSGASSIDIGAREIAMGNTDLSQRTEQQAASLQETASSMEQLTGTVRQNAENARQASQLAVNASDIATRGGEVVGEVVNTMQDIAVSSAKVVDIISVIEGIAFQTNILALNAAVEAARAGEQGRGFAVVAGEVRSLAQRSASAAKEIKELINDAAGKVQSGSQLVGRAGTTMEDILQAVRRVTDIMGEISAASEEQSGGIEQVNRAVTQMDTVTQQNAALVEQAAAAAASLEEQTRQLQSVLGTWRTGGAQMRGASAAAPASAARVTPAGAPAAAKRTMPSASVASVASVASSAKAVPVASPAASAEAAAQPPAKPVAKAPAKPAAKPAAAPARAESHPGPVASASDDSDWETF</sequence>
<organism evidence="16 17">
    <name type="scientific">Paraburkholderia lycopersici</name>
    <dbReference type="NCBI Taxonomy" id="416944"/>
    <lineage>
        <taxon>Bacteria</taxon>
        <taxon>Pseudomonadati</taxon>
        <taxon>Pseudomonadota</taxon>
        <taxon>Betaproteobacteria</taxon>
        <taxon>Burkholderiales</taxon>
        <taxon>Burkholderiaceae</taxon>
        <taxon>Paraburkholderia</taxon>
    </lineage>
</organism>
<dbReference type="InterPro" id="IPR003122">
    <property type="entry name" value="Tar_rcpt_lig-bd"/>
</dbReference>
<dbReference type="PROSITE" id="PS50885">
    <property type="entry name" value="HAMP"/>
    <property type="match status" value="1"/>
</dbReference>
<keyword evidence="8 13" id="KW-0472">Membrane</keyword>
<evidence type="ECO:0000256" key="1">
    <source>
        <dbReference type="ARBA" id="ARBA00004429"/>
    </source>
</evidence>
<dbReference type="SUPFAM" id="SSF47170">
    <property type="entry name" value="Aspartate receptor, ligand-binding domain"/>
    <property type="match status" value="1"/>
</dbReference>
<dbReference type="SUPFAM" id="SSF58104">
    <property type="entry name" value="Methyl-accepting chemotaxis protein (MCP) signaling domain"/>
    <property type="match status" value="1"/>
</dbReference>
<dbReference type="STRING" id="416944.SAMN05421548_116107"/>
<dbReference type="RefSeq" id="WP_091999216.1">
    <property type="nucleotide sequence ID" value="NZ_FMYQ01000016.1"/>
</dbReference>
<feature type="region of interest" description="Disordered" evidence="12">
    <location>
        <begin position="573"/>
        <end position="623"/>
    </location>
</feature>
<dbReference type="Pfam" id="PF00015">
    <property type="entry name" value="MCPsignal"/>
    <property type="match status" value="1"/>
</dbReference>
<evidence type="ECO:0000256" key="7">
    <source>
        <dbReference type="ARBA" id="ARBA00022989"/>
    </source>
</evidence>
<dbReference type="InterPro" id="IPR051310">
    <property type="entry name" value="MCP_chemotaxis"/>
</dbReference>
<dbReference type="InterPro" id="IPR035440">
    <property type="entry name" value="4HB_MCP_dom_sf"/>
</dbReference>
<dbReference type="CDD" id="cd11386">
    <property type="entry name" value="MCP_signal"/>
    <property type="match status" value="1"/>
</dbReference>
<evidence type="ECO:0000313" key="16">
    <source>
        <dbReference type="EMBL" id="SDD23641.1"/>
    </source>
</evidence>
<dbReference type="GO" id="GO:0006935">
    <property type="term" value="P:chemotaxis"/>
    <property type="evidence" value="ECO:0007669"/>
    <property type="project" value="UniProtKB-KW"/>
</dbReference>
<dbReference type="InterPro" id="IPR003660">
    <property type="entry name" value="HAMP_dom"/>
</dbReference>
<protein>
    <submittedName>
        <fullName evidence="16">Methyl-accepting chemotaxis sensory transducer with TarH sensor</fullName>
    </submittedName>
</protein>
<feature type="compositionally biased region" description="Low complexity" evidence="12">
    <location>
        <begin position="573"/>
        <end position="602"/>
    </location>
</feature>
<comment type="similarity">
    <text evidence="10">Belongs to the methyl-accepting chemotaxis (MCP) protein family.</text>
</comment>
<dbReference type="PRINTS" id="PR00260">
    <property type="entry name" value="CHEMTRNSDUCR"/>
</dbReference>
<keyword evidence="5" id="KW-0997">Cell inner membrane</keyword>
<keyword evidence="6 13" id="KW-0812">Transmembrane</keyword>
<dbReference type="AlphaFoldDB" id="A0A1G6T3P8"/>
<evidence type="ECO:0000256" key="13">
    <source>
        <dbReference type="SAM" id="Phobius"/>
    </source>
</evidence>
<dbReference type="EMBL" id="FMYQ01000016">
    <property type="protein sequence ID" value="SDD23641.1"/>
    <property type="molecule type" value="Genomic_DNA"/>
</dbReference>
<dbReference type="GO" id="GO:0004888">
    <property type="term" value="F:transmembrane signaling receptor activity"/>
    <property type="evidence" value="ECO:0007669"/>
    <property type="project" value="InterPro"/>
</dbReference>
<dbReference type="CDD" id="cd06225">
    <property type="entry name" value="HAMP"/>
    <property type="match status" value="1"/>
</dbReference>
<keyword evidence="3" id="KW-0488">Methylation</keyword>
<feature type="domain" description="HAMP" evidence="15">
    <location>
        <begin position="215"/>
        <end position="267"/>
    </location>
</feature>
<evidence type="ECO:0000256" key="6">
    <source>
        <dbReference type="ARBA" id="ARBA00022692"/>
    </source>
</evidence>
<dbReference type="GO" id="GO:0005886">
    <property type="term" value="C:plasma membrane"/>
    <property type="evidence" value="ECO:0007669"/>
    <property type="project" value="UniProtKB-SubCell"/>
</dbReference>
<evidence type="ECO:0000256" key="5">
    <source>
        <dbReference type="ARBA" id="ARBA00022519"/>
    </source>
</evidence>
<dbReference type="SMART" id="SM00283">
    <property type="entry name" value="MA"/>
    <property type="match status" value="1"/>
</dbReference>
<keyword evidence="17" id="KW-1185">Reference proteome</keyword>
<feature type="domain" description="Methyl-accepting transducer" evidence="14">
    <location>
        <begin position="272"/>
        <end position="501"/>
    </location>
</feature>
<evidence type="ECO:0000259" key="14">
    <source>
        <dbReference type="PROSITE" id="PS50111"/>
    </source>
</evidence>
<keyword evidence="2" id="KW-1003">Cell membrane</keyword>
<dbReference type="PROSITE" id="PS50111">
    <property type="entry name" value="CHEMOTAXIS_TRANSDUC_2"/>
    <property type="match status" value="1"/>
</dbReference>
<evidence type="ECO:0000256" key="10">
    <source>
        <dbReference type="ARBA" id="ARBA00029447"/>
    </source>
</evidence>
<evidence type="ECO:0000256" key="8">
    <source>
        <dbReference type="ARBA" id="ARBA00023136"/>
    </source>
</evidence>
<accession>A0A1G6T3P8</accession>
<keyword evidence="7 13" id="KW-1133">Transmembrane helix</keyword>
<gene>
    <name evidence="16" type="ORF">SAMN05421548_116107</name>
</gene>
<reference evidence="17" key="1">
    <citation type="submission" date="2016-09" db="EMBL/GenBank/DDBJ databases">
        <authorList>
            <person name="Varghese N."/>
            <person name="Submissions S."/>
        </authorList>
    </citation>
    <scope>NUCLEOTIDE SEQUENCE [LARGE SCALE GENOMIC DNA]</scope>
    <source>
        <strain evidence="17">TNe-862</strain>
    </source>
</reference>
<dbReference type="InterPro" id="IPR004089">
    <property type="entry name" value="MCPsignal_dom"/>
</dbReference>
<evidence type="ECO:0000256" key="11">
    <source>
        <dbReference type="PROSITE-ProRule" id="PRU00284"/>
    </source>
</evidence>
<dbReference type="OrthoDB" id="9806477at2"/>
<dbReference type="Gene3D" id="1.10.287.950">
    <property type="entry name" value="Methyl-accepting chemotaxis protein"/>
    <property type="match status" value="1"/>
</dbReference>
<dbReference type="PANTHER" id="PTHR43531">
    <property type="entry name" value="PROTEIN ICFG"/>
    <property type="match status" value="1"/>
</dbReference>
<dbReference type="GO" id="GO:0007165">
    <property type="term" value="P:signal transduction"/>
    <property type="evidence" value="ECO:0007669"/>
    <property type="project" value="UniProtKB-KW"/>
</dbReference>
<dbReference type="Gene3D" id="1.20.120.30">
    <property type="entry name" value="Aspartate receptor, ligand-binding domain"/>
    <property type="match status" value="1"/>
</dbReference>
<feature type="transmembrane region" description="Helical" evidence="13">
    <location>
        <begin position="193"/>
        <end position="213"/>
    </location>
</feature>
<dbReference type="Pfam" id="PF02203">
    <property type="entry name" value="TarH"/>
    <property type="match status" value="1"/>
</dbReference>
<dbReference type="FunFam" id="1.10.287.950:FF:000001">
    <property type="entry name" value="Methyl-accepting chemotaxis sensory transducer"/>
    <property type="match status" value="1"/>
</dbReference>
<evidence type="ECO:0000256" key="2">
    <source>
        <dbReference type="ARBA" id="ARBA00022475"/>
    </source>
</evidence>
<keyword evidence="4" id="KW-0145">Chemotaxis</keyword>
<name>A0A1G6T3P8_9BURK</name>
<feature type="transmembrane region" description="Helical" evidence="13">
    <location>
        <begin position="12"/>
        <end position="33"/>
    </location>
</feature>
<evidence type="ECO:0000256" key="3">
    <source>
        <dbReference type="ARBA" id="ARBA00022481"/>
    </source>
</evidence>
<evidence type="ECO:0000256" key="4">
    <source>
        <dbReference type="ARBA" id="ARBA00022500"/>
    </source>
</evidence>
<dbReference type="Proteomes" id="UP000198908">
    <property type="component" value="Unassembled WGS sequence"/>
</dbReference>
<evidence type="ECO:0000259" key="15">
    <source>
        <dbReference type="PROSITE" id="PS50885"/>
    </source>
</evidence>
<evidence type="ECO:0000313" key="17">
    <source>
        <dbReference type="Proteomes" id="UP000198908"/>
    </source>
</evidence>
<keyword evidence="9 11" id="KW-0807">Transducer</keyword>